<dbReference type="Gene3D" id="1.20.1740.10">
    <property type="entry name" value="Amino acid/polyamine transporter I"/>
    <property type="match status" value="1"/>
</dbReference>
<evidence type="ECO:0000256" key="7">
    <source>
        <dbReference type="SAM" id="MobiDB-lite"/>
    </source>
</evidence>
<feature type="domain" description="Amino acid permease/ SLC12A" evidence="9">
    <location>
        <begin position="49"/>
        <end position="504"/>
    </location>
</feature>
<keyword evidence="4" id="KW-0029">Amino-acid transport</keyword>
<keyword evidence="5 8" id="KW-1133">Transmembrane helix</keyword>
<comment type="subcellular location">
    <subcellularLocation>
        <location evidence="1">Membrane</location>
        <topology evidence="1">Multi-pass membrane protein</topology>
    </subcellularLocation>
</comment>
<feature type="transmembrane region" description="Helical" evidence="8">
    <location>
        <begin position="159"/>
        <end position="178"/>
    </location>
</feature>
<dbReference type="PIRSF" id="PIRSF006060">
    <property type="entry name" value="AA_transporter"/>
    <property type="match status" value="1"/>
</dbReference>
<name>A0A6A6VUD8_9PEZI</name>
<feature type="transmembrane region" description="Helical" evidence="8">
    <location>
        <begin position="273"/>
        <end position="292"/>
    </location>
</feature>
<dbReference type="Pfam" id="PF00324">
    <property type="entry name" value="AA_permease"/>
    <property type="match status" value="1"/>
</dbReference>
<proteinExistence type="predicted"/>
<dbReference type="AlphaFoldDB" id="A0A6A6VUD8"/>
<evidence type="ECO:0000256" key="5">
    <source>
        <dbReference type="ARBA" id="ARBA00022989"/>
    </source>
</evidence>
<protein>
    <submittedName>
        <fullName evidence="10">AAT family amino acid transporter</fullName>
    </submittedName>
</protein>
<feature type="compositionally biased region" description="Basic and acidic residues" evidence="7">
    <location>
        <begin position="1"/>
        <end position="30"/>
    </location>
</feature>
<dbReference type="GO" id="GO:0016020">
    <property type="term" value="C:membrane"/>
    <property type="evidence" value="ECO:0007669"/>
    <property type="project" value="UniProtKB-SubCell"/>
</dbReference>
<feature type="transmembrane region" description="Helical" evidence="8">
    <location>
        <begin position="482"/>
        <end position="503"/>
    </location>
</feature>
<keyword evidence="2" id="KW-0813">Transport</keyword>
<evidence type="ECO:0000256" key="6">
    <source>
        <dbReference type="ARBA" id="ARBA00023136"/>
    </source>
</evidence>
<evidence type="ECO:0000313" key="10">
    <source>
        <dbReference type="EMBL" id="KAF2752861.1"/>
    </source>
</evidence>
<dbReference type="Proteomes" id="UP000799437">
    <property type="component" value="Unassembled WGS sequence"/>
</dbReference>
<evidence type="ECO:0000256" key="4">
    <source>
        <dbReference type="ARBA" id="ARBA00022970"/>
    </source>
</evidence>
<evidence type="ECO:0000256" key="8">
    <source>
        <dbReference type="SAM" id="Phobius"/>
    </source>
</evidence>
<feature type="transmembrane region" description="Helical" evidence="8">
    <location>
        <begin position="77"/>
        <end position="94"/>
    </location>
</feature>
<dbReference type="InterPro" id="IPR004841">
    <property type="entry name" value="AA-permease/SLC12A_dom"/>
</dbReference>
<feature type="transmembrane region" description="Helical" evidence="8">
    <location>
        <begin position="184"/>
        <end position="204"/>
    </location>
</feature>
<reference evidence="10" key="1">
    <citation type="journal article" date="2020" name="Stud. Mycol.">
        <title>101 Dothideomycetes genomes: a test case for predicting lifestyles and emergence of pathogens.</title>
        <authorList>
            <person name="Haridas S."/>
            <person name="Albert R."/>
            <person name="Binder M."/>
            <person name="Bloem J."/>
            <person name="Labutti K."/>
            <person name="Salamov A."/>
            <person name="Andreopoulos B."/>
            <person name="Baker S."/>
            <person name="Barry K."/>
            <person name="Bills G."/>
            <person name="Bluhm B."/>
            <person name="Cannon C."/>
            <person name="Castanera R."/>
            <person name="Culley D."/>
            <person name="Daum C."/>
            <person name="Ezra D."/>
            <person name="Gonzalez J."/>
            <person name="Henrissat B."/>
            <person name="Kuo A."/>
            <person name="Liang C."/>
            <person name="Lipzen A."/>
            <person name="Lutzoni F."/>
            <person name="Magnuson J."/>
            <person name="Mondo S."/>
            <person name="Nolan M."/>
            <person name="Ohm R."/>
            <person name="Pangilinan J."/>
            <person name="Park H.-J."/>
            <person name="Ramirez L."/>
            <person name="Alfaro M."/>
            <person name="Sun H."/>
            <person name="Tritt A."/>
            <person name="Yoshinaga Y."/>
            <person name="Zwiers L.-H."/>
            <person name="Turgeon B."/>
            <person name="Goodwin S."/>
            <person name="Spatafora J."/>
            <person name="Crous P."/>
            <person name="Grigoriev I."/>
        </authorList>
    </citation>
    <scope>NUCLEOTIDE SEQUENCE</scope>
    <source>
        <strain evidence="10">CBS 121739</strain>
    </source>
</reference>
<feature type="transmembrane region" description="Helical" evidence="8">
    <location>
        <begin position="52"/>
        <end position="71"/>
    </location>
</feature>
<gene>
    <name evidence="10" type="ORF">EJ05DRAFT_480880</name>
</gene>
<dbReference type="GeneID" id="54486011"/>
<evidence type="ECO:0000256" key="1">
    <source>
        <dbReference type="ARBA" id="ARBA00004141"/>
    </source>
</evidence>
<evidence type="ECO:0000256" key="2">
    <source>
        <dbReference type="ARBA" id="ARBA00022448"/>
    </source>
</evidence>
<evidence type="ECO:0000256" key="3">
    <source>
        <dbReference type="ARBA" id="ARBA00022692"/>
    </source>
</evidence>
<feature type="region of interest" description="Disordered" evidence="7">
    <location>
        <begin position="1"/>
        <end position="35"/>
    </location>
</feature>
<feature type="transmembrane region" description="Helical" evidence="8">
    <location>
        <begin position="373"/>
        <end position="391"/>
    </location>
</feature>
<dbReference type="EMBL" id="ML996591">
    <property type="protein sequence ID" value="KAF2752861.1"/>
    <property type="molecule type" value="Genomic_DNA"/>
</dbReference>
<keyword evidence="11" id="KW-1185">Reference proteome</keyword>
<dbReference type="InterPro" id="IPR004840">
    <property type="entry name" value="Amino_acid_permease_CS"/>
</dbReference>
<keyword evidence="3 8" id="KW-0812">Transmembrane</keyword>
<feature type="transmembrane region" description="Helical" evidence="8">
    <location>
        <begin position="328"/>
        <end position="352"/>
    </location>
</feature>
<dbReference type="PROSITE" id="PS00218">
    <property type="entry name" value="AMINO_ACID_PERMEASE_1"/>
    <property type="match status" value="1"/>
</dbReference>
<dbReference type="FunFam" id="1.20.1740.10:FF:000017">
    <property type="entry name" value="Amino acid permease"/>
    <property type="match status" value="1"/>
</dbReference>
<feature type="transmembrane region" description="Helical" evidence="8">
    <location>
        <begin position="403"/>
        <end position="424"/>
    </location>
</feature>
<dbReference type="OrthoDB" id="3900342at2759"/>
<dbReference type="InterPro" id="IPR050524">
    <property type="entry name" value="APC_YAT"/>
</dbReference>
<feature type="transmembrane region" description="Helical" evidence="8">
    <location>
        <begin position="130"/>
        <end position="152"/>
    </location>
</feature>
<sequence>MSEYIGHNKDHHVDETKLSHDHSPHPHSSDLENGDVKSAPLARSLKGRHMQMIAIGGAIGAGLFVGSGSALHSGGPASLLLGYIITGIMLLLTVQALGEMAVLYPVNGAFFNYIVRFVDPSWGFAVGWDYALNWLIILPFEITAAGLTIKYWGEYNIGIWIAVFLAILTAVQFFGVRGYGEVEFVLAIIKIAACAGFIILGIIINCGGVPGDNRGYIGARYWHDGRAFQNSFKGFCSVFVTAAFAFSGTELTGLAAAEAANPRKSLPKACRQVFWRIAFFYVLNIFILGLIVDSNSDYLLNSSGAGNTQFSPFIVAIKDAGIKVLPSIFNAVITIAVISVANSATYGSTRTIQALAVKGMAPKQLAYVDKKGRPVPVIILQLIFGLLAFVNEAPEVGNQFFNWLLALAGLSNFFIWGSICLAHIRFRMAWTYQGRTLSEIPYKAYFGIPGSAVGLFLNFMCLVFQFYVALFPIGGDPPDAEAFFGAYLAAPITLALFVGWKAYTVFTNNLYHRQQTWRPYVLLSEMNLHEGMRDIALDTDDHVVEKGHRTIGQKILGAPKSLLRAFF</sequence>
<dbReference type="GO" id="GO:0015171">
    <property type="term" value="F:amino acid transmembrane transporter activity"/>
    <property type="evidence" value="ECO:0007669"/>
    <property type="project" value="TreeGrafter"/>
</dbReference>
<keyword evidence="6 8" id="KW-0472">Membrane</keyword>
<evidence type="ECO:0000259" key="9">
    <source>
        <dbReference type="Pfam" id="PF00324"/>
    </source>
</evidence>
<accession>A0A6A6VUD8</accession>
<evidence type="ECO:0000313" key="11">
    <source>
        <dbReference type="Proteomes" id="UP000799437"/>
    </source>
</evidence>
<feature type="transmembrane region" description="Helical" evidence="8">
    <location>
        <begin position="445"/>
        <end position="470"/>
    </location>
</feature>
<organism evidence="10 11">
    <name type="scientific">Pseudovirgaria hyperparasitica</name>
    <dbReference type="NCBI Taxonomy" id="470096"/>
    <lineage>
        <taxon>Eukaryota</taxon>
        <taxon>Fungi</taxon>
        <taxon>Dikarya</taxon>
        <taxon>Ascomycota</taxon>
        <taxon>Pezizomycotina</taxon>
        <taxon>Dothideomycetes</taxon>
        <taxon>Dothideomycetes incertae sedis</taxon>
        <taxon>Acrospermales</taxon>
        <taxon>Acrospermaceae</taxon>
        <taxon>Pseudovirgaria</taxon>
    </lineage>
</organism>
<dbReference type="PANTHER" id="PTHR43341">
    <property type="entry name" value="AMINO ACID PERMEASE"/>
    <property type="match status" value="1"/>
</dbReference>
<dbReference type="PANTHER" id="PTHR43341:SF1">
    <property type="entry name" value="GENERAL AMINO-ACID PERMEASE GAP1"/>
    <property type="match status" value="1"/>
</dbReference>
<dbReference type="RefSeq" id="XP_033595312.1">
    <property type="nucleotide sequence ID" value="XM_033744957.1"/>
</dbReference>